<feature type="transmembrane region" description="Helical" evidence="1">
    <location>
        <begin position="45"/>
        <end position="64"/>
    </location>
</feature>
<evidence type="ECO:0000256" key="1">
    <source>
        <dbReference type="SAM" id="Phobius"/>
    </source>
</evidence>
<proteinExistence type="predicted"/>
<dbReference type="RefSeq" id="WP_003134722.1">
    <property type="nucleotide sequence ID" value="NZ_AMQS01000004.1"/>
</dbReference>
<dbReference type="AlphaFoldDB" id="K2PLJ1"/>
<reference evidence="2 3" key="1">
    <citation type="journal article" date="2012" name="J. Bacteriol.">
        <title>Genome Sequence of the Bacteriocin-Producing Strain Lactococcus garvieae DCC43.</title>
        <authorList>
            <person name="Gabrielsen C."/>
            <person name="Brede D.A."/>
            <person name="Hernandez P.E."/>
            <person name="Nes I.F."/>
            <person name="Diep D.B."/>
        </authorList>
    </citation>
    <scope>NUCLEOTIDE SEQUENCE [LARGE SCALE GENOMIC DNA]</scope>
    <source>
        <strain evidence="2 3">DCC43</strain>
    </source>
</reference>
<dbReference type="PATRIC" id="fig|1231377.3.peg.475"/>
<keyword evidence="1" id="KW-1133">Transmembrane helix</keyword>
<keyword evidence="1" id="KW-0812">Transmembrane</keyword>
<dbReference type="Proteomes" id="UP000006787">
    <property type="component" value="Unassembled WGS sequence"/>
</dbReference>
<accession>K2PLJ1</accession>
<sequence>MEKEKNFFTAKRIFVLLVLLLILIFAVLNFSTIRVNMLFFNIDIPMFYGIIVVGLIGFICGYVIRGRK</sequence>
<evidence type="ECO:0008006" key="4">
    <source>
        <dbReference type="Google" id="ProtNLM"/>
    </source>
</evidence>
<dbReference type="eggNOG" id="ENOG50308FZ">
    <property type="taxonomic scope" value="Bacteria"/>
</dbReference>
<comment type="caution">
    <text evidence="2">The sequence shown here is derived from an EMBL/GenBank/DDBJ whole genome shotgun (WGS) entry which is preliminary data.</text>
</comment>
<protein>
    <recommendedName>
        <fullName evidence="4">Lipopolysaccharide assembly protein A domain-containing protein</fullName>
    </recommendedName>
</protein>
<name>K2PLJ1_9LACT</name>
<organism evidence="2 3">
    <name type="scientific">Lactococcus garvieae DCC43</name>
    <dbReference type="NCBI Taxonomy" id="1231377"/>
    <lineage>
        <taxon>Bacteria</taxon>
        <taxon>Bacillati</taxon>
        <taxon>Bacillota</taxon>
        <taxon>Bacilli</taxon>
        <taxon>Lactobacillales</taxon>
        <taxon>Streptococcaceae</taxon>
        <taxon>Lactococcus</taxon>
    </lineage>
</organism>
<feature type="transmembrane region" description="Helical" evidence="1">
    <location>
        <begin position="12"/>
        <end position="33"/>
    </location>
</feature>
<gene>
    <name evidence="2" type="ORF">C426_0473</name>
</gene>
<evidence type="ECO:0000313" key="3">
    <source>
        <dbReference type="Proteomes" id="UP000006787"/>
    </source>
</evidence>
<dbReference type="EMBL" id="AMQS01000004">
    <property type="protein sequence ID" value="EKF52200.1"/>
    <property type="molecule type" value="Genomic_DNA"/>
</dbReference>
<keyword evidence="1" id="KW-0472">Membrane</keyword>
<evidence type="ECO:0000313" key="2">
    <source>
        <dbReference type="EMBL" id="EKF52200.1"/>
    </source>
</evidence>